<protein>
    <submittedName>
        <fullName evidence="2">Uncharacterized protein</fullName>
    </submittedName>
</protein>
<accession>C1H0W6</accession>
<dbReference type="HOGENOM" id="CLU_1960239_0_0_1"/>
<dbReference type="eggNOG" id="ENOG502SJYB">
    <property type="taxonomic scope" value="Eukaryota"/>
</dbReference>
<dbReference type="KEGG" id="pbl:PAAG_04410"/>
<feature type="region of interest" description="Disordered" evidence="1">
    <location>
        <begin position="1"/>
        <end position="30"/>
    </location>
</feature>
<feature type="compositionally biased region" description="Polar residues" evidence="1">
    <location>
        <begin position="1"/>
        <end position="28"/>
    </location>
</feature>
<evidence type="ECO:0000256" key="1">
    <source>
        <dbReference type="SAM" id="MobiDB-lite"/>
    </source>
</evidence>
<dbReference type="VEuPathDB" id="FungiDB:PAAG_04410"/>
<reference evidence="2 3" key="1">
    <citation type="journal article" date="2011" name="PLoS Genet.">
        <title>Comparative genomic analysis of human fungal pathogens causing paracoccidioidomycosis.</title>
        <authorList>
            <person name="Desjardins C.A."/>
            <person name="Champion M.D."/>
            <person name="Holder J.W."/>
            <person name="Muszewska A."/>
            <person name="Goldberg J."/>
            <person name="Bailao A.M."/>
            <person name="Brigido M.M."/>
            <person name="Ferreira M.E."/>
            <person name="Garcia A.M."/>
            <person name="Grynberg M."/>
            <person name="Gujja S."/>
            <person name="Heiman D.I."/>
            <person name="Henn M.R."/>
            <person name="Kodira C.D."/>
            <person name="Leon-Narvaez H."/>
            <person name="Longo L.V."/>
            <person name="Ma L.J."/>
            <person name="Malavazi I."/>
            <person name="Matsuo A.L."/>
            <person name="Morais F.V."/>
            <person name="Pereira M."/>
            <person name="Rodriguez-Brito S."/>
            <person name="Sakthikumar S."/>
            <person name="Salem-Izacc S.M."/>
            <person name="Sykes S.M."/>
            <person name="Teixeira M.M."/>
            <person name="Vallejo M.C."/>
            <person name="Walter M.E."/>
            <person name="Yandava C."/>
            <person name="Young S."/>
            <person name="Zeng Q."/>
            <person name="Zucker J."/>
            <person name="Felipe M.S."/>
            <person name="Goldman G.H."/>
            <person name="Haas B.J."/>
            <person name="McEwen J.G."/>
            <person name="Nino-Vega G."/>
            <person name="Puccia R."/>
            <person name="San-Blas G."/>
            <person name="Soares C.M."/>
            <person name="Birren B.W."/>
            <person name="Cuomo C.A."/>
        </authorList>
    </citation>
    <scope>NUCLEOTIDE SEQUENCE [LARGE SCALE GENOMIC DNA]</scope>
    <source>
        <strain evidence="3">ATCC MYA-826 / Pb01</strain>
    </source>
</reference>
<gene>
    <name evidence="2" type="ORF">PAAG_04410</name>
</gene>
<organism evidence="2 3">
    <name type="scientific">Paracoccidioides lutzii (strain ATCC MYA-826 / Pb01)</name>
    <name type="common">Paracoccidioides brasiliensis</name>
    <dbReference type="NCBI Taxonomy" id="502779"/>
    <lineage>
        <taxon>Eukaryota</taxon>
        <taxon>Fungi</taxon>
        <taxon>Dikarya</taxon>
        <taxon>Ascomycota</taxon>
        <taxon>Pezizomycotina</taxon>
        <taxon>Eurotiomycetes</taxon>
        <taxon>Eurotiomycetidae</taxon>
        <taxon>Onygenales</taxon>
        <taxon>Ajellomycetaceae</taxon>
        <taxon>Paracoccidioides</taxon>
    </lineage>
</organism>
<dbReference type="Proteomes" id="UP000002059">
    <property type="component" value="Partially assembled WGS sequence"/>
</dbReference>
<evidence type="ECO:0000313" key="2">
    <source>
        <dbReference type="EMBL" id="EEH33360.2"/>
    </source>
</evidence>
<dbReference type="AlphaFoldDB" id="C1H0W6"/>
<dbReference type="RefSeq" id="XP_002793500.2">
    <property type="nucleotide sequence ID" value="XM_002793454.2"/>
</dbReference>
<name>C1H0W6_PARBA</name>
<dbReference type="EMBL" id="KN294002">
    <property type="protein sequence ID" value="EEH33360.2"/>
    <property type="molecule type" value="Genomic_DNA"/>
</dbReference>
<proteinExistence type="predicted"/>
<dbReference type="GeneID" id="9096952"/>
<keyword evidence="3" id="KW-1185">Reference proteome</keyword>
<evidence type="ECO:0000313" key="3">
    <source>
        <dbReference type="Proteomes" id="UP000002059"/>
    </source>
</evidence>
<dbReference type="OrthoDB" id="4184638at2759"/>
<sequence length="128" mass="14972">MTQPNGWSMTSDPETLRQGTPVYQNARNQAKEKRDEFIRLANESNHLAELHRSALTNKRNARLIGWLRHTTSHDHQTFIRTVATPVLTFEEERVSFNDTKYPKARESTICEAVRLRNGYLELEIQDEF</sequence>